<feature type="compositionally biased region" description="Polar residues" evidence="1">
    <location>
        <begin position="242"/>
        <end position="261"/>
    </location>
</feature>
<dbReference type="Proteomes" id="UP000641853">
    <property type="component" value="Unassembled WGS sequence"/>
</dbReference>
<feature type="region of interest" description="Disordered" evidence="1">
    <location>
        <begin position="242"/>
        <end position="290"/>
    </location>
</feature>
<dbReference type="EMBL" id="JACBAG010001848">
    <property type="protein sequence ID" value="KAF7180042.1"/>
    <property type="molecule type" value="Genomic_DNA"/>
</dbReference>
<evidence type="ECO:0000256" key="1">
    <source>
        <dbReference type="SAM" id="MobiDB-lite"/>
    </source>
</evidence>
<gene>
    <name evidence="3" type="ORF">CNMCM7691_009208</name>
</gene>
<evidence type="ECO:0000259" key="2">
    <source>
        <dbReference type="Pfam" id="PF10544"/>
    </source>
</evidence>
<sequence>MSGEEIQLNSEPPSTPIKGPARQATINGTQSPLGSASSDGVISSPPSPEESLFSPTHSTATDITDDYGWQTPVKVQALSTTLDTDSLESSQAEEDDDSGGDDDRAGQIAAFNAPSPTKPLERSKRAKSWRPRLSISSLRSEDATKAVLSKRKESSTSPVDTRAWVSDQGKFLEGITWPSILTGQKTPKRSRHIRIEYWTSEQASNISTDFSAEGTWLLRPRAASEVGGVRKFHLDPVVSCKQDQSADQPSSFNSIVPTITVSPPEDDQIDSAQIKDDEHDPRSKSTSSGDGTVKAVLTLLSIQKTSSSAKDKNTIRKSLHNIIPLEIRERLREDNQHCPAQTVKGLRCKKRHQTNVSIIMQSLDSLTTIKSSEVLQCMKDLVDVALCSSAHQRVALRELETWEPDIDKLCDIRKDQGHVASHTNYRLLALADWINTLSGGESFLERVETISPPTSQKSSPSNIPQVSTLIQKFIPYVTKDSVRLSVSEALEKLLVKPLMKSEIERVGSVYVYWQPGNFGHLKIGYSNDISKRVNEWSRKCHKPMEVYFPKRGSDEEHLQTEKDTELFDEERSTALSLDSTMTGDPLDDKHFASFRPSRTLYIAAQGIAAFRLPLPSRELEIPIYDSADDTLAYISTRPSICSGNAILSDPNRGDLVRTDYFFGPGRDPVVSMTESSKNKSVLIRVSSRWTSRATSFNTPDGWELEWSYTERKDSNGQKENVIVLQLKDGKSKKKQGKVLAQLLRGGETRTAGSSPSSAGNGGQLLIDEEAAKFVEEPLLVATCLLMLKKEIDRRRAMQFLMVGAIASGGL</sequence>
<comment type="caution">
    <text evidence="3">The sequence shown here is derived from an EMBL/GenBank/DDBJ whole genome shotgun (WGS) entry which is preliminary data.</text>
</comment>
<dbReference type="PANTHER" id="PTHR28094:SF1">
    <property type="entry name" value="MEIOTICALLY UP-REGULATED GENE 113 PROTEIN"/>
    <property type="match status" value="1"/>
</dbReference>
<dbReference type="AlphaFoldDB" id="A0A8H6V715"/>
<protein>
    <recommendedName>
        <fullName evidence="2">Bacteriophage T5 Orf172 DNA-binding domain-containing protein</fullName>
    </recommendedName>
</protein>
<feature type="compositionally biased region" description="Low complexity" evidence="1">
    <location>
        <begin position="78"/>
        <end position="90"/>
    </location>
</feature>
<feature type="compositionally biased region" description="Basic and acidic residues" evidence="1">
    <location>
        <begin position="139"/>
        <end position="154"/>
    </location>
</feature>
<dbReference type="InterPro" id="IPR053006">
    <property type="entry name" value="Meiosis_regulatory"/>
</dbReference>
<dbReference type="PANTHER" id="PTHR28094">
    <property type="entry name" value="MEIOTICALLY UP-REGULATED GENE 113 PROTEIN"/>
    <property type="match status" value="1"/>
</dbReference>
<dbReference type="Pfam" id="PF10544">
    <property type="entry name" value="T5orf172"/>
    <property type="match status" value="1"/>
</dbReference>
<keyword evidence="4" id="KW-1185">Reference proteome</keyword>
<reference evidence="3" key="1">
    <citation type="submission" date="2020-06" db="EMBL/GenBank/DDBJ databases">
        <title>Draft genome sequences of strains closely related to Aspergillus parafelis and Aspergillus hiratsukae.</title>
        <authorList>
            <person name="Dos Santos R.A.C."/>
            <person name="Rivero-Menendez O."/>
            <person name="Steenwyk J.L."/>
            <person name="Mead M.E."/>
            <person name="Goldman G.H."/>
            <person name="Alastruey-Izquierdo A."/>
            <person name="Rokas A."/>
        </authorList>
    </citation>
    <scope>NUCLEOTIDE SEQUENCE</scope>
    <source>
        <strain evidence="3">CNM-CM7691</strain>
    </source>
</reference>
<feature type="compositionally biased region" description="Acidic residues" evidence="1">
    <location>
        <begin position="91"/>
        <end position="100"/>
    </location>
</feature>
<evidence type="ECO:0000313" key="3">
    <source>
        <dbReference type="EMBL" id="KAF7180042.1"/>
    </source>
</evidence>
<accession>A0A8H6V715</accession>
<organism evidence="3 4">
    <name type="scientific">Aspergillus felis</name>
    <dbReference type="NCBI Taxonomy" id="1287682"/>
    <lineage>
        <taxon>Eukaryota</taxon>
        <taxon>Fungi</taxon>
        <taxon>Dikarya</taxon>
        <taxon>Ascomycota</taxon>
        <taxon>Pezizomycotina</taxon>
        <taxon>Eurotiomycetes</taxon>
        <taxon>Eurotiomycetidae</taxon>
        <taxon>Eurotiales</taxon>
        <taxon>Aspergillaceae</taxon>
        <taxon>Aspergillus</taxon>
        <taxon>Aspergillus subgen. Fumigati</taxon>
    </lineage>
</organism>
<name>A0A8H6V715_9EURO</name>
<feature type="compositionally biased region" description="Basic and acidic residues" evidence="1">
    <location>
        <begin position="273"/>
        <end position="283"/>
    </location>
</feature>
<feature type="region of interest" description="Disordered" evidence="1">
    <location>
        <begin position="1"/>
        <end position="161"/>
    </location>
</feature>
<feature type="compositionally biased region" description="Polar residues" evidence="1">
    <location>
        <begin position="24"/>
        <end position="41"/>
    </location>
</feature>
<evidence type="ECO:0000313" key="4">
    <source>
        <dbReference type="Proteomes" id="UP000641853"/>
    </source>
</evidence>
<feature type="domain" description="Bacteriophage T5 Orf172 DNA-binding" evidence="2">
    <location>
        <begin position="507"/>
        <end position="549"/>
    </location>
</feature>
<dbReference type="InterPro" id="IPR018306">
    <property type="entry name" value="Phage_T5_Orf172_DNA-bd"/>
</dbReference>
<proteinExistence type="predicted"/>